<evidence type="ECO:0000313" key="16">
    <source>
        <dbReference type="EMBL" id="VEF12007.1"/>
    </source>
</evidence>
<dbReference type="InterPro" id="IPR005118">
    <property type="entry name" value="TRCF_C"/>
</dbReference>
<dbReference type="PANTHER" id="PTHR47964">
    <property type="entry name" value="ATP-DEPENDENT DNA HELICASE HOMOLOG RECG, CHLOROPLASTIC"/>
    <property type="match status" value="1"/>
</dbReference>
<dbReference type="SMART" id="SM00490">
    <property type="entry name" value="HELICc"/>
    <property type="match status" value="1"/>
</dbReference>
<dbReference type="GO" id="GO:0005737">
    <property type="term" value="C:cytoplasm"/>
    <property type="evidence" value="ECO:0007669"/>
    <property type="project" value="UniProtKB-SubCell"/>
</dbReference>
<dbReference type="AlphaFoldDB" id="A0A3S4QPL9"/>
<dbReference type="PROSITE" id="PS51192">
    <property type="entry name" value="HELICASE_ATP_BIND_1"/>
    <property type="match status" value="1"/>
</dbReference>
<dbReference type="SUPFAM" id="SSF52540">
    <property type="entry name" value="P-loop containing nucleoside triphosphate hydrolases"/>
    <property type="match status" value="4"/>
</dbReference>
<organism evidence="16 17">
    <name type="scientific">Pseudomonas fluorescens</name>
    <dbReference type="NCBI Taxonomy" id="294"/>
    <lineage>
        <taxon>Bacteria</taxon>
        <taxon>Pseudomonadati</taxon>
        <taxon>Pseudomonadota</taxon>
        <taxon>Gammaproteobacteria</taxon>
        <taxon>Pseudomonadales</taxon>
        <taxon>Pseudomonadaceae</taxon>
        <taxon>Pseudomonas</taxon>
    </lineage>
</organism>
<dbReference type="Pfam" id="PF00270">
    <property type="entry name" value="DEAD"/>
    <property type="match status" value="1"/>
</dbReference>
<dbReference type="FunFam" id="3.40.50.300:FF:000300">
    <property type="entry name" value="Transcription-repair-coupling factor"/>
    <property type="match status" value="1"/>
</dbReference>
<feature type="domain" description="Helicase C-terminal" evidence="15">
    <location>
        <begin position="861"/>
        <end position="1015"/>
    </location>
</feature>
<dbReference type="SMART" id="SM00487">
    <property type="entry name" value="DEXDc"/>
    <property type="match status" value="1"/>
</dbReference>
<dbReference type="NCBIfam" id="TIGR00580">
    <property type="entry name" value="mfd"/>
    <property type="match status" value="1"/>
</dbReference>
<dbReference type="InterPro" id="IPR004576">
    <property type="entry name" value="Mfd"/>
</dbReference>
<dbReference type="Pfam" id="PF17757">
    <property type="entry name" value="UvrB_inter"/>
    <property type="match status" value="1"/>
</dbReference>
<dbReference type="GO" id="GO:0003684">
    <property type="term" value="F:damaged DNA binding"/>
    <property type="evidence" value="ECO:0007669"/>
    <property type="project" value="InterPro"/>
</dbReference>
<evidence type="ECO:0000256" key="2">
    <source>
        <dbReference type="ARBA" id="ARBA00022490"/>
    </source>
</evidence>
<dbReference type="CDD" id="cd17991">
    <property type="entry name" value="DEXHc_TRCF"/>
    <property type="match status" value="1"/>
</dbReference>
<dbReference type="InterPro" id="IPR001650">
    <property type="entry name" value="Helicase_C-like"/>
</dbReference>
<dbReference type="Proteomes" id="UP000281909">
    <property type="component" value="Chromosome"/>
</dbReference>
<keyword evidence="8 13" id="KW-0238">DNA-binding</keyword>
<dbReference type="InterPro" id="IPR047112">
    <property type="entry name" value="RecG/Mfd"/>
</dbReference>
<dbReference type="CDD" id="cd18810">
    <property type="entry name" value="SF2_C_TRCF"/>
    <property type="match status" value="1"/>
</dbReference>
<dbReference type="SUPFAM" id="SSF143517">
    <property type="entry name" value="TRCF domain-like"/>
    <property type="match status" value="1"/>
</dbReference>
<evidence type="ECO:0000259" key="14">
    <source>
        <dbReference type="PROSITE" id="PS51192"/>
    </source>
</evidence>
<dbReference type="NCBIfam" id="NF007966">
    <property type="entry name" value="PRK10689.1"/>
    <property type="match status" value="1"/>
</dbReference>
<keyword evidence="5 13" id="KW-0378">Hydrolase</keyword>
<keyword evidence="9 13" id="KW-0234">DNA repair</keyword>
<dbReference type="PANTHER" id="PTHR47964:SF1">
    <property type="entry name" value="ATP-DEPENDENT DNA HELICASE HOMOLOG RECG, CHLOROPLASTIC"/>
    <property type="match status" value="1"/>
</dbReference>
<evidence type="ECO:0000259" key="15">
    <source>
        <dbReference type="PROSITE" id="PS51194"/>
    </source>
</evidence>
<dbReference type="Gene3D" id="3.40.50.11180">
    <property type="match status" value="1"/>
</dbReference>
<evidence type="ECO:0000313" key="17">
    <source>
        <dbReference type="Proteomes" id="UP000281909"/>
    </source>
</evidence>
<dbReference type="Pfam" id="PF00271">
    <property type="entry name" value="Helicase_C"/>
    <property type="match status" value="1"/>
</dbReference>
<keyword evidence="4 13" id="KW-0227">DNA damage</keyword>
<dbReference type="GO" id="GO:0006355">
    <property type="term" value="P:regulation of DNA-templated transcription"/>
    <property type="evidence" value="ECO:0007669"/>
    <property type="project" value="UniProtKB-UniRule"/>
</dbReference>
<comment type="similarity">
    <text evidence="10 13">In the N-terminal section; belongs to the UvrB family.</text>
</comment>
<dbReference type="InterPro" id="IPR041471">
    <property type="entry name" value="UvrB_inter"/>
</dbReference>
<dbReference type="Gene3D" id="3.90.1150.50">
    <property type="entry name" value="Transcription-repair-coupling factor, D7 domain"/>
    <property type="match status" value="1"/>
</dbReference>
<dbReference type="InterPro" id="IPR027417">
    <property type="entry name" value="P-loop_NTPase"/>
</dbReference>
<dbReference type="Pfam" id="PF02559">
    <property type="entry name" value="CarD_TRCF_RID"/>
    <property type="match status" value="1"/>
</dbReference>
<dbReference type="SUPFAM" id="SSF141259">
    <property type="entry name" value="CarD-like"/>
    <property type="match status" value="1"/>
</dbReference>
<reference evidence="16 17" key="1">
    <citation type="submission" date="2018-12" db="EMBL/GenBank/DDBJ databases">
        <authorList>
            <consortium name="Pathogen Informatics"/>
        </authorList>
    </citation>
    <scope>NUCLEOTIDE SEQUENCE [LARGE SCALE GENOMIC DNA]</scope>
    <source>
        <strain evidence="16 17">NCTC9428</strain>
    </source>
</reference>
<dbReference type="EC" id="3.6.4.-" evidence="13"/>
<dbReference type="EMBL" id="LR134318">
    <property type="protein sequence ID" value="VEF12007.1"/>
    <property type="molecule type" value="Genomic_DNA"/>
</dbReference>
<dbReference type="PROSITE" id="PS51194">
    <property type="entry name" value="HELICASE_CTER"/>
    <property type="match status" value="1"/>
</dbReference>
<dbReference type="InterPro" id="IPR036101">
    <property type="entry name" value="CarD-like/TRCF_RID_sf"/>
</dbReference>
<evidence type="ECO:0000256" key="9">
    <source>
        <dbReference type="ARBA" id="ARBA00023204"/>
    </source>
</evidence>
<dbReference type="InterPro" id="IPR037235">
    <property type="entry name" value="TRCF-like_C_D7"/>
</dbReference>
<evidence type="ECO:0000256" key="8">
    <source>
        <dbReference type="ARBA" id="ARBA00023125"/>
    </source>
</evidence>
<dbReference type="Gene3D" id="3.30.2060.10">
    <property type="entry name" value="Penicillin-binding protein 1b domain"/>
    <property type="match status" value="1"/>
</dbReference>
<dbReference type="FunFam" id="3.40.50.300:FF:000546">
    <property type="entry name" value="Transcription-repair-coupling factor"/>
    <property type="match status" value="1"/>
</dbReference>
<dbReference type="Pfam" id="PF03461">
    <property type="entry name" value="TRCF"/>
    <property type="match status" value="1"/>
</dbReference>
<evidence type="ECO:0000256" key="10">
    <source>
        <dbReference type="ARBA" id="ARBA00061104"/>
    </source>
</evidence>
<dbReference type="Gene3D" id="3.40.50.11140">
    <property type="match status" value="1"/>
</dbReference>
<dbReference type="InterPro" id="IPR048635">
    <property type="entry name" value="MFD_D3"/>
</dbReference>
<keyword evidence="2 13" id="KW-0963">Cytoplasm</keyword>
<dbReference type="InterPro" id="IPR011545">
    <property type="entry name" value="DEAD/DEAH_box_helicase_dom"/>
</dbReference>
<dbReference type="GO" id="GO:0016787">
    <property type="term" value="F:hydrolase activity"/>
    <property type="evidence" value="ECO:0007669"/>
    <property type="project" value="UniProtKB-KW"/>
</dbReference>
<keyword evidence="6" id="KW-0347">Helicase</keyword>
<dbReference type="GO" id="GO:0003678">
    <property type="term" value="F:DNA helicase activity"/>
    <property type="evidence" value="ECO:0007669"/>
    <property type="project" value="TreeGrafter"/>
</dbReference>
<keyword evidence="3 13" id="KW-0547">Nucleotide-binding</keyword>
<accession>A0A3S4QPL9</accession>
<evidence type="ECO:0000256" key="5">
    <source>
        <dbReference type="ARBA" id="ARBA00022801"/>
    </source>
</evidence>
<dbReference type="GO" id="GO:0005524">
    <property type="term" value="F:ATP binding"/>
    <property type="evidence" value="ECO:0007669"/>
    <property type="project" value="UniProtKB-UniRule"/>
</dbReference>
<evidence type="ECO:0000256" key="6">
    <source>
        <dbReference type="ARBA" id="ARBA00022806"/>
    </source>
</evidence>
<dbReference type="GO" id="GO:0000716">
    <property type="term" value="P:transcription-coupled nucleotide-excision repair, DNA damage recognition"/>
    <property type="evidence" value="ECO:0007669"/>
    <property type="project" value="UniProtKB-UniRule"/>
</dbReference>
<comment type="similarity">
    <text evidence="11 13">In the C-terminal section; belongs to the helicase family. RecG subfamily.</text>
</comment>
<dbReference type="Pfam" id="PF21132">
    <property type="entry name" value="MFD_D3"/>
    <property type="match status" value="1"/>
</dbReference>
<dbReference type="SMART" id="SM00982">
    <property type="entry name" value="TRCF"/>
    <property type="match status" value="1"/>
</dbReference>
<feature type="domain" description="Helicase ATP-binding" evidence="14">
    <location>
        <begin position="679"/>
        <end position="840"/>
    </location>
</feature>
<proteinExistence type="inferred from homology"/>
<comment type="subcellular location">
    <subcellularLocation>
        <location evidence="1 13">Cytoplasm</location>
    </subcellularLocation>
</comment>
<evidence type="ECO:0000256" key="11">
    <source>
        <dbReference type="ARBA" id="ARBA00061399"/>
    </source>
</evidence>
<comment type="function">
    <text evidence="13">Couples transcription and DNA repair by recognizing RNA polymerase (RNAP) stalled at DNA lesions. Mediates ATP-dependent release of RNAP and its truncated transcript from the DNA, and recruitment of nucleotide excision repair machinery to the damaged site.</text>
</comment>
<evidence type="ECO:0000256" key="13">
    <source>
        <dbReference type="HAMAP-Rule" id="MF_00969"/>
    </source>
</evidence>
<name>A0A3S4QPL9_PSEFL</name>
<gene>
    <name evidence="13 16" type="primary">mfd</name>
    <name evidence="16" type="ORF">NCTC9428_03634</name>
</gene>
<dbReference type="InterPro" id="IPR014001">
    <property type="entry name" value="Helicase_ATP-bd"/>
</dbReference>
<protein>
    <recommendedName>
        <fullName evidence="12 13">Transcription-repair-coupling factor</fullName>
        <shortName evidence="13">TRCF</shortName>
        <ecNumber evidence="13">3.6.4.-</ecNumber>
    </recommendedName>
</protein>
<dbReference type="SMART" id="SM01058">
    <property type="entry name" value="CarD_TRCF"/>
    <property type="match status" value="1"/>
</dbReference>
<evidence type="ECO:0000256" key="3">
    <source>
        <dbReference type="ARBA" id="ARBA00022741"/>
    </source>
</evidence>
<evidence type="ECO:0000256" key="1">
    <source>
        <dbReference type="ARBA" id="ARBA00004496"/>
    </source>
</evidence>
<sequence length="1211" mass="135795">MSVTLRNTTPFQHYITTKKLLVFMVTTTFRPNHEDRRSLQLTGGTGGRYNYDFVATPGAQPSVPVLRLPKLPAEAGKQHWGNLPGAALSLAIAEAASAAKRFTLLLTADSQSAERLEQELSFFAPDLPVLHFPDWETLPYDLFSPHQDIISQRIASLYRLPELEHGVLVVPITTALHRLAPTRFLLGSSLVLDVGQKLDVEQMRARLEASGYRYVDTVYEHGEFTVRGALIDLFPMGSKLPYRIDLFDDEIETLRTFDPENQRSIDKVDSVKLLPAREFPLQKDAVTRFKARFRERFDVDFRRCPIFQDLSSGITPAGIEYYLPLFFDETSTLFDYLPQDTQVFSLPGIEQAAENFWNDVRNRYEERRVDPSRPLLPPAELFLPVEDCFARLKNWPRVVASQQDVESGAGRERFPAQALPDLAIEAKATQPLAALAGFLEEFPGRVLFTAESAGRREVLLELLERLKLRPKTVDSWPDFVASKDRLAITIAPLDEGLMLDEPALALVAESPLFGQRVMQRRRREKRSDVSSDAVIKNLTELREGAPVVHIDHGVGRYLGLTILEIDNQAAEFLTLEYAENAKLYVPVANLHLIARYTGSDDSLAPLHRLGSETWQKAKRKAAEQVRDVAAELLDIYARRAAREGYAFADPKADYATFSAGFPFEETPDQQSTIEAVREDMLAPKPMDRLVCGDVGFGKTEVAMRAAFIAVHGGRQVAILVPTTLLAQQHYNSFRDRFADWPVTVEVMSRFKSAKEVNAAIADLAEGKIDIVIGTHKLLSDDVKIKNLGLVIIDEEHRFGVRQKEQLKALRSEVDILTLTATPIPRTLNMAVSGMRDLSIIATPPARRLSVRTFVMEQNKSTVKEALLRELLRGGQVYYLHNDVKTIEKCAADLAELVPEARIGIGHGQMRERELEQVMSDFYHKRFNVLIASTIIETGIDVPSANTIIIERADKFGLAQLHQLRGRVGRSHHQAYAYLLTPPRQQITSDAEKRLEAIANTQDLGAGFVLATNDLEIRGAGELLGDGQSGQIQAVGFTLYMEMLERAVKSIRKGEQPNLDQPLGGGPEVNLRVPALIPEDYLPDVHARLILYKRIASATDEEGLKDLQVEMIDRFGLLPEPAKNLVRITALKLQAEKLGIKKVDGGPQGGRIEFEAQTPVDPMTLIKLIQTQPKRYKFEGATMFKFQVPMERPEERFNTVEALFERLIPKTA</sequence>
<dbReference type="InterPro" id="IPR003711">
    <property type="entry name" value="CarD-like/TRCF_RID"/>
</dbReference>
<dbReference type="Gene3D" id="3.40.50.300">
    <property type="entry name" value="P-loop containing nucleotide triphosphate hydrolases"/>
    <property type="match status" value="2"/>
</dbReference>
<evidence type="ECO:0000256" key="4">
    <source>
        <dbReference type="ARBA" id="ARBA00022763"/>
    </source>
</evidence>
<dbReference type="Gene3D" id="2.40.10.170">
    <property type="match status" value="1"/>
</dbReference>
<evidence type="ECO:0000256" key="7">
    <source>
        <dbReference type="ARBA" id="ARBA00022840"/>
    </source>
</evidence>
<keyword evidence="7 13" id="KW-0067">ATP-binding</keyword>
<evidence type="ECO:0000256" key="12">
    <source>
        <dbReference type="ARBA" id="ARBA00070128"/>
    </source>
</evidence>
<dbReference type="HAMAP" id="MF_00969">
    <property type="entry name" value="TRCF"/>
    <property type="match status" value="1"/>
</dbReference>